<reference evidence="3 5" key="2">
    <citation type="journal article" date="2019" name="Nat. Med.">
        <title>A library of human gut bacterial isolates paired with longitudinal multiomics data enables mechanistic microbiome research.</title>
        <authorList>
            <person name="Poyet M."/>
            <person name="Groussin M."/>
            <person name="Gibbons S.M."/>
            <person name="Avila-Pacheco J."/>
            <person name="Jiang X."/>
            <person name="Kearney S.M."/>
            <person name="Perrotta A.R."/>
            <person name="Berdy B."/>
            <person name="Zhao S."/>
            <person name="Lieberman T.D."/>
            <person name="Swanson P.K."/>
            <person name="Smith M."/>
            <person name="Roesemann S."/>
            <person name="Alexander J.E."/>
            <person name="Rich S.A."/>
            <person name="Livny J."/>
            <person name="Vlamakis H."/>
            <person name="Clish C."/>
            <person name="Bullock K."/>
            <person name="Deik A."/>
            <person name="Scott J."/>
            <person name="Pierce K.A."/>
            <person name="Xavier R.J."/>
            <person name="Alm E.J."/>
        </authorList>
    </citation>
    <scope>NUCLEOTIDE SEQUENCE [LARGE SCALE GENOMIC DNA]</scope>
    <source>
        <strain evidence="3 5">BIOML-A7</strain>
    </source>
</reference>
<keyword evidence="4" id="KW-1185">Reference proteome</keyword>
<reference evidence="2" key="1">
    <citation type="submission" date="2015-02" db="EMBL/GenBank/DDBJ databases">
        <title>A novel member of the family Ruminococcaceae isolated from human feces.</title>
        <authorList>
            <person name="Shkoporov A.N."/>
            <person name="Chaplin A.V."/>
            <person name="Motuzova O.V."/>
            <person name="Kafarskaia L.I."/>
            <person name="Khokhlova E.V."/>
            <person name="Efimov B.A."/>
        </authorList>
    </citation>
    <scope>NUCLEOTIDE SEQUENCE [LARGE SCALE GENOMIC DNA]</scope>
    <source>
        <strain evidence="2">585-1</strain>
    </source>
</reference>
<evidence type="ECO:0008006" key="6">
    <source>
        <dbReference type="Google" id="ProtNLM"/>
    </source>
</evidence>
<dbReference type="EMBL" id="JXXK01000001">
    <property type="protein sequence ID" value="KJF41356.1"/>
    <property type="molecule type" value="Genomic_DNA"/>
</dbReference>
<dbReference type="AlphaFoldDB" id="A0A0D8J4A7"/>
<organism evidence="2 4">
    <name type="scientific">Ruthenibacterium lactatiformans</name>
    <dbReference type="NCBI Taxonomy" id="1550024"/>
    <lineage>
        <taxon>Bacteria</taxon>
        <taxon>Bacillati</taxon>
        <taxon>Bacillota</taxon>
        <taxon>Clostridia</taxon>
        <taxon>Eubacteriales</taxon>
        <taxon>Oscillospiraceae</taxon>
        <taxon>Ruthenibacterium</taxon>
    </lineage>
</organism>
<keyword evidence="1" id="KW-1133">Transmembrane helix</keyword>
<feature type="transmembrane region" description="Helical" evidence="1">
    <location>
        <begin position="74"/>
        <end position="97"/>
    </location>
</feature>
<dbReference type="Proteomes" id="UP000032483">
    <property type="component" value="Unassembled WGS sequence"/>
</dbReference>
<gene>
    <name evidence="3" type="ORF">GMD52_03185</name>
    <name evidence="2" type="ORF">TQ39_00605</name>
</gene>
<protein>
    <recommendedName>
        <fullName evidence="6">Stage II sporulation protein M</fullName>
    </recommendedName>
</protein>
<dbReference type="RefSeq" id="WP_050004190.1">
    <property type="nucleotide sequence ID" value="NZ_DAWBJP010000004.1"/>
</dbReference>
<sequence length="214" mass="23263">MRGFIKPRFTRLHMPFRAKAERSRHSFHLQAVSLALALLAGVLCGSFWQHASQQNVYLSYFAEQYLAGHNTGSFSAAMSVSFLSAMILQAVVLFFSLSCIGAPVLACVPVLRGISIGCVSAYLYASMGMRGLLANLILFWLPAILQSVFLVLFTDAALDTSTSLFRLNFLEQATGAGTKISRCLRIFVVSSLGMLLAAILEGLLAVIFAPVFLK</sequence>
<evidence type="ECO:0000256" key="1">
    <source>
        <dbReference type="SAM" id="Phobius"/>
    </source>
</evidence>
<feature type="transmembrane region" description="Helical" evidence="1">
    <location>
        <begin position="137"/>
        <end position="158"/>
    </location>
</feature>
<proteinExistence type="predicted"/>
<name>A0A0D8J4A7_9FIRM</name>
<dbReference type="Proteomes" id="UP000449193">
    <property type="component" value="Unassembled WGS sequence"/>
</dbReference>
<feature type="transmembrane region" description="Helical" evidence="1">
    <location>
        <begin position="186"/>
        <end position="213"/>
    </location>
</feature>
<evidence type="ECO:0000313" key="4">
    <source>
        <dbReference type="Proteomes" id="UP000032483"/>
    </source>
</evidence>
<keyword evidence="1" id="KW-0472">Membrane</keyword>
<feature type="transmembrane region" description="Helical" evidence="1">
    <location>
        <begin position="104"/>
        <end position="125"/>
    </location>
</feature>
<evidence type="ECO:0000313" key="2">
    <source>
        <dbReference type="EMBL" id="KJF41356.1"/>
    </source>
</evidence>
<keyword evidence="1" id="KW-0812">Transmembrane</keyword>
<dbReference type="GeneID" id="42855136"/>
<accession>A0A0D8J4A7</accession>
<evidence type="ECO:0000313" key="3">
    <source>
        <dbReference type="EMBL" id="MTS50540.1"/>
    </source>
</evidence>
<comment type="caution">
    <text evidence="2">The sequence shown here is derived from an EMBL/GenBank/DDBJ whole genome shotgun (WGS) entry which is preliminary data.</text>
</comment>
<evidence type="ECO:0000313" key="5">
    <source>
        <dbReference type="Proteomes" id="UP000449193"/>
    </source>
</evidence>
<dbReference type="EMBL" id="WMZR01000003">
    <property type="protein sequence ID" value="MTS50540.1"/>
    <property type="molecule type" value="Genomic_DNA"/>
</dbReference>